<feature type="region of interest" description="Disordered" evidence="1">
    <location>
        <begin position="112"/>
        <end position="134"/>
    </location>
</feature>
<dbReference type="Proteomes" id="UP001152622">
    <property type="component" value="Chromosome 5"/>
</dbReference>
<proteinExistence type="predicted"/>
<keyword evidence="3" id="KW-1185">Reference proteome</keyword>
<evidence type="ECO:0000256" key="1">
    <source>
        <dbReference type="SAM" id="MobiDB-lite"/>
    </source>
</evidence>
<reference evidence="2" key="1">
    <citation type="journal article" date="2023" name="Science">
        <title>Genome structures resolve the early diversification of teleost fishes.</title>
        <authorList>
            <person name="Parey E."/>
            <person name="Louis A."/>
            <person name="Montfort J."/>
            <person name="Bouchez O."/>
            <person name="Roques C."/>
            <person name="Iampietro C."/>
            <person name="Lluch J."/>
            <person name="Castinel A."/>
            <person name="Donnadieu C."/>
            <person name="Desvignes T."/>
            <person name="Floi Bucao C."/>
            <person name="Jouanno E."/>
            <person name="Wen M."/>
            <person name="Mejri S."/>
            <person name="Dirks R."/>
            <person name="Jansen H."/>
            <person name="Henkel C."/>
            <person name="Chen W.J."/>
            <person name="Zahm M."/>
            <person name="Cabau C."/>
            <person name="Klopp C."/>
            <person name="Thompson A.W."/>
            <person name="Robinson-Rechavi M."/>
            <person name="Braasch I."/>
            <person name="Lecointre G."/>
            <person name="Bobe J."/>
            <person name="Postlethwait J.H."/>
            <person name="Berthelot C."/>
            <person name="Roest Crollius H."/>
            <person name="Guiguen Y."/>
        </authorList>
    </citation>
    <scope>NUCLEOTIDE SEQUENCE</scope>
    <source>
        <strain evidence="2">WJC10195</strain>
    </source>
</reference>
<gene>
    <name evidence="2" type="ORF">SKAU_G00162210</name>
</gene>
<evidence type="ECO:0000313" key="2">
    <source>
        <dbReference type="EMBL" id="KAJ8359696.1"/>
    </source>
</evidence>
<name>A0A9Q1FIV3_SYNKA</name>
<accession>A0A9Q1FIV3</accession>
<protein>
    <submittedName>
        <fullName evidence="2">Uncharacterized protein</fullName>
    </submittedName>
</protein>
<dbReference type="AlphaFoldDB" id="A0A9Q1FIV3"/>
<comment type="caution">
    <text evidence="2">The sequence shown here is derived from an EMBL/GenBank/DDBJ whole genome shotgun (WGS) entry which is preliminary data.</text>
</comment>
<sequence>MAWHDAARTWDGPEEAPPLPSICLSFHLHVSDQSQSTGHSGPSLSAHAVTWELRAALSAPIRCGAAASAPRDDCRSMAAVAGAGLFPRRRPPKRGAVMERAAFRTFTCPSSPELPAIYTSPSTLRNNHAKRFSD</sequence>
<evidence type="ECO:0000313" key="3">
    <source>
        <dbReference type="Proteomes" id="UP001152622"/>
    </source>
</evidence>
<dbReference type="EMBL" id="JAINUF010000005">
    <property type="protein sequence ID" value="KAJ8359696.1"/>
    <property type="molecule type" value="Genomic_DNA"/>
</dbReference>
<organism evidence="2 3">
    <name type="scientific">Synaphobranchus kaupii</name>
    <name type="common">Kaup's arrowtooth eel</name>
    <dbReference type="NCBI Taxonomy" id="118154"/>
    <lineage>
        <taxon>Eukaryota</taxon>
        <taxon>Metazoa</taxon>
        <taxon>Chordata</taxon>
        <taxon>Craniata</taxon>
        <taxon>Vertebrata</taxon>
        <taxon>Euteleostomi</taxon>
        <taxon>Actinopterygii</taxon>
        <taxon>Neopterygii</taxon>
        <taxon>Teleostei</taxon>
        <taxon>Anguilliformes</taxon>
        <taxon>Synaphobranchidae</taxon>
        <taxon>Synaphobranchus</taxon>
    </lineage>
</organism>